<reference evidence="1 2" key="1">
    <citation type="journal article" date="2019" name="Environ. Microbiol.">
        <title>Species interactions and distinct microbial communities in high Arctic permafrost affected cryosols are associated with the CH4 and CO2 gas fluxes.</title>
        <authorList>
            <person name="Altshuler I."/>
            <person name="Hamel J."/>
            <person name="Turney S."/>
            <person name="Magnuson E."/>
            <person name="Levesque R."/>
            <person name="Greer C."/>
            <person name="Whyte L.G."/>
        </authorList>
    </citation>
    <scope>NUCLEOTIDE SEQUENCE [LARGE SCALE GENOMIC DNA]</scope>
    <source>
        <strain evidence="1 2">S9.2P</strain>
    </source>
</reference>
<dbReference type="AlphaFoldDB" id="A0A502H1P0"/>
<sequence length="126" mass="14955">MSWKEWSEKADPYNSETFMELFREQLAYKKRETDKIEQDVQYRGKILVIEYGLNIPDGAVEVETGGIFDEFDFPPIDTWFYNGYYESGEGVLFAWIPARFVEYADRAIDVQFLDVLHWFKKPSGWV</sequence>
<evidence type="ECO:0000313" key="2">
    <source>
        <dbReference type="Proteomes" id="UP000317646"/>
    </source>
</evidence>
<keyword evidence="2" id="KW-1185">Reference proteome</keyword>
<dbReference type="EMBL" id="RCYZ01000002">
    <property type="protein sequence ID" value="TPG67348.1"/>
    <property type="molecule type" value="Genomic_DNA"/>
</dbReference>
<name>A0A502H1P0_9BACT</name>
<proteinExistence type="predicted"/>
<comment type="caution">
    <text evidence="1">The sequence shown here is derived from an EMBL/GenBank/DDBJ whole genome shotgun (WGS) entry which is preliminary data.</text>
</comment>
<evidence type="ECO:0000313" key="1">
    <source>
        <dbReference type="EMBL" id="TPG67348.1"/>
    </source>
</evidence>
<organism evidence="1 2">
    <name type="scientific">Hymenobacter nivis</name>
    <dbReference type="NCBI Taxonomy" id="1850093"/>
    <lineage>
        <taxon>Bacteria</taxon>
        <taxon>Pseudomonadati</taxon>
        <taxon>Bacteroidota</taxon>
        <taxon>Cytophagia</taxon>
        <taxon>Cytophagales</taxon>
        <taxon>Hymenobacteraceae</taxon>
        <taxon>Hymenobacter</taxon>
    </lineage>
</organism>
<protein>
    <submittedName>
        <fullName evidence="1">Uncharacterized protein</fullName>
    </submittedName>
</protein>
<gene>
    <name evidence="1" type="ORF">EAH73_06385</name>
</gene>
<dbReference type="Proteomes" id="UP000317646">
    <property type="component" value="Unassembled WGS sequence"/>
</dbReference>
<accession>A0A502H1P0</accession>